<evidence type="ECO:0000259" key="1">
    <source>
        <dbReference type="PROSITE" id="PS50844"/>
    </source>
</evidence>
<organism evidence="2 3">
    <name type="scientific">Paenibacillus silvae</name>
    <dbReference type="NCBI Taxonomy" id="1325358"/>
    <lineage>
        <taxon>Bacteria</taxon>
        <taxon>Bacillati</taxon>
        <taxon>Bacillota</taxon>
        <taxon>Bacilli</taxon>
        <taxon>Bacillales</taxon>
        <taxon>Paenibacillaceae</taxon>
        <taxon>Paenibacillus</taxon>
    </lineage>
</organism>
<dbReference type="Gene3D" id="3.90.1210.10">
    <property type="entry name" value="Antifreeze-like/N-acetylneuraminic acid synthase C-terminal domain"/>
    <property type="match status" value="1"/>
</dbReference>
<sequence>MSRFQSRISEGSVYIIAEVGVNHNGLLDRALQCVDQALLCGADAVKFQTFNSKKLVTKNAQKADYQKGNTGYSGSQLDMLRQLELSHLDFVEIKRYCELRGIDFLSTPFDEESAEFLNSIQVDAFKISSGDMNNIPFLKQIDEYELPIILSTGMADMSEISESLESITKSEVFLLHCTSDYPAPIEDVNLLAIHAMQKEFRKIIGYSDHTKGIEVSIAAVAIGARIIEKHFTLDRSLPGPDHQASLEPAEFAALVKGIRTVEKSMGDGVKRCMPSEESTKIVARKSLVAGRDMWAGEQIKEQDVAIKRPGTGIPPKYYSDVIGKILLRDIKEDQLFSRADFQ</sequence>
<dbReference type="PROSITE" id="PS50844">
    <property type="entry name" value="AFP_LIKE"/>
    <property type="match status" value="1"/>
</dbReference>
<dbReference type="SUPFAM" id="SSF51569">
    <property type="entry name" value="Aldolase"/>
    <property type="match status" value="1"/>
</dbReference>
<dbReference type="EMBL" id="BMFU01000007">
    <property type="protein sequence ID" value="GGH64396.1"/>
    <property type="molecule type" value="Genomic_DNA"/>
</dbReference>
<dbReference type="CDD" id="cd11615">
    <property type="entry name" value="SAF_NeuB_like"/>
    <property type="match status" value="1"/>
</dbReference>
<name>A0ABQ1ZIR8_9BACL</name>
<evidence type="ECO:0000313" key="3">
    <source>
        <dbReference type="Proteomes" id="UP000652153"/>
    </source>
</evidence>
<gene>
    <name evidence="2" type="primary">neuB</name>
    <name evidence="2" type="ORF">GCM10008014_42730</name>
</gene>
<dbReference type="PANTHER" id="PTHR42966">
    <property type="entry name" value="N-ACETYLNEURAMINATE SYNTHASE"/>
    <property type="match status" value="1"/>
</dbReference>
<dbReference type="Pfam" id="PF08666">
    <property type="entry name" value="SAF"/>
    <property type="match status" value="1"/>
</dbReference>
<dbReference type="PANTHER" id="PTHR42966:SF1">
    <property type="entry name" value="SIALIC ACID SYNTHASE"/>
    <property type="match status" value="1"/>
</dbReference>
<dbReference type="InterPro" id="IPR013132">
    <property type="entry name" value="PseI/NeuA/B-like_N"/>
</dbReference>
<accession>A0ABQ1ZIR8</accession>
<feature type="domain" description="AFP-like" evidence="1">
    <location>
        <begin position="286"/>
        <end position="342"/>
    </location>
</feature>
<dbReference type="Proteomes" id="UP000652153">
    <property type="component" value="Unassembled WGS sequence"/>
</dbReference>
<dbReference type="SUPFAM" id="SSF51269">
    <property type="entry name" value="AFP III-like domain"/>
    <property type="match status" value="1"/>
</dbReference>
<dbReference type="InterPro" id="IPR013785">
    <property type="entry name" value="Aldolase_TIM"/>
</dbReference>
<protein>
    <submittedName>
        <fullName evidence="2">N-acetylneuraminate synthase</fullName>
    </submittedName>
</protein>
<dbReference type="InterPro" id="IPR020007">
    <property type="entry name" value="NeuB/NeuA"/>
</dbReference>
<dbReference type="Pfam" id="PF03102">
    <property type="entry name" value="NeuB"/>
    <property type="match status" value="1"/>
</dbReference>
<dbReference type="InterPro" id="IPR006190">
    <property type="entry name" value="SAF_AFP_Neu5Ac"/>
</dbReference>
<dbReference type="NCBIfam" id="TIGR03569">
    <property type="entry name" value="NeuB_NnaB"/>
    <property type="match status" value="1"/>
</dbReference>
<dbReference type="InterPro" id="IPR057736">
    <property type="entry name" value="SAF_PseI/NeuA/NeuB"/>
</dbReference>
<evidence type="ECO:0000313" key="2">
    <source>
        <dbReference type="EMBL" id="GGH64396.1"/>
    </source>
</evidence>
<keyword evidence="3" id="KW-1185">Reference proteome</keyword>
<dbReference type="InterPro" id="IPR036732">
    <property type="entry name" value="AFP_Neu5c_C_sf"/>
</dbReference>
<dbReference type="RefSeq" id="WP_188593789.1">
    <property type="nucleotide sequence ID" value="NZ_BMFU01000007.1"/>
</dbReference>
<reference evidence="3" key="1">
    <citation type="journal article" date="2019" name="Int. J. Syst. Evol. Microbiol.">
        <title>The Global Catalogue of Microorganisms (GCM) 10K type strain sequencing project: providing services to taxonomists for standard genome sequencing and annotation.</title>
        <authorList>
            <consortium name="The Broad Institute Genomics Platform"/>
            <consortium name="The Broad Institute Genome Sequencing Center for Infectious Disease"/>
            <person name="Wu L."/>
            <person name="Ma J."/>
        </authorList>
    </citation>
    <scope>NUCLEOTIDE SEQUENCE [LARGE SCALE GENOMIC DNA]</scope>
    <source>
        <strain evidence="3">CGMCC 1.12770</strain>
    </source>
</reference>
<dbReference type="InterPro" id="IPR013974">
    <property type="entry name" value="SAF"/>
</dbReference>
<dbReference type="InterPro" id="IPR051690">
    <property type="entry name" value="PseI-like"/>
</dbReference>
<comment type="caution">
    <text evidence="2">The sequence shown here is derived from an EMBL/GenBank/DDBJ whole genome shotgun (WGS) entry which is preliminary data.</text>
</comment>
<proteinExistence type="predicted"/>
<dbReference type="SMART" id="SM00858">
    <property type="entry name" value="SAF"/>
    <property type="match status" value="1"/>
</dbReference>
<dbReference type="Gene3D" id="3.20.20.70">
    <property type="entry name" value="Aldolase class I"/>
    <property type="match status" value="1"/>
</dbReference>